<keyword evidence="2" id="KW-1185">Reference proteome</keyword>
<dbReference type="EMBL" id="AUPC02000139">
    <property type="protein sequence ID" value="POG69254.1"/>
    <property type="molecule type" value="Genomic_DNA"/>
</dbReference>
<reference evidence="1 2" key="1">
    <citation type="journal article" date="2013" name="Proc. Natl. Acad. Sci. U.S.A.">
        <title>Genome of an arbuscular mycorrhizal fungus provides insight into the oldest plant symbiosis.</title>
        <authorList>
            <person name="Tisserant E."/>
            <person name="Malbreil M."/>
            <person name="Kuo A."/>
            <person name="Kohler A."/>
            <person name="Symeonidi A."/>
            <person name="Balestrini R."/>
            <person name="Charron P."/>
            <person name="Duensing N."/>
            <person name="Frei Dit Frey N."/>
            <person name="Gianinazzi-Pearson V."/>
            <person name="Gilbert L.B."/>
            <person name="Handa Y."/>
            <person name="Herr J.R."/>
            <person name="Hijri M."/>
            <person name="Koul R."/>
            <person name="Kawaguchi M."/>
            <person name="Krajinski F."/>
            <person name="Lammers P.J."/>
            <person name="Masclaux F.G."/>
            <person name="Murat C."/>
            <person name="Morin E."/>
            <person name="Ndikumana S."/>
            <person name="Pagni M."/>
            <person name="Petitpierre D."/>
            <person name="Requena N."/>
            <person name="Rosikiewicz P."/>
            <person name="Riley R."/>
            <person name="Saito K."/>
            <person name="San Clemente H."/>
            <person name="Shapiro H."/>
            <person name="van Tuinen D."/>
            <person name="Becard G."/>
            <person name="Bonfante P."/>
            <person name="Paszkowski U."/>
            <person name="Shachar-Hill Y.Y."/>
            <person name="Tuskan G.A."/>
            <person name="Young P.W."/>
            <person name="Sanders I.R."/>
            <person name="Henrissat B."/>
            <person name="Rensing S.A."/>
            <person name="Grigoriev I.V."/>
            <person name="Corradi N."/>
            <person name="Roux C."/>
            <person name="Martin F."/>
        </authorList>
    </citation>
    <scope>NUCLEOTIDE SEQUENCE [LARGE SCALE GENOMIC DNA]</scope>
    <source>
        <strain evidence="1 2">DAOM 197198</strain>
    </source>
</reference>
<name>A0A2P4PV54_RHIID</name>
<dbReference type="Proteomes" id="UP000018888">
    <property type="component" value="Unassembled WGS sequence"/>
</dbReference>
<organism evidence="1 2">
    <name type="scientific">Rhizophagus irregularis (strain DAOM 181602 / DAOM 197198 / MUCL 43194)</name>
    <name type="common">Arbuscular mycorrhizal fungus</name>
    <name type="synonym">Glomus intraradices</name>
    <dbReference type="NCBI Taxonomy" id="747089"/>
    <lineage>
        <taxon>Eukaryota</taxon>
        <taxon>Fungi</taxon>
        <taxon>Fungi incertae sedis</taxon>
        <taxon>Mucoromycota</taxon>
        <taxon>Glomeromycotina</taxon>
        <taxon>Glomeromycetes</taxon>
        <taxon>Glomerales</taxon>
        <taxon>Glomeraceae</taxon>
        <taxon>Rhizophagus</taxon>
    </lineage>
</organism>
<proteinExistence type="predicted"/>
<protein>
    <submittedName>
        <fullName evidence="1">Uncharacterized protein</fullName>
    </submittedName>
</protein>
<comment type="caution">
    <text evidence="1">The sequence shown here is derived from an EMBL/GenBank/DDBJ whole genome shotgun (WGS) entry which is preliminary data.</text>
</comment>
<accession>A0A2P4PV54</accession>
<reference evidence="1 2" key="2">
    <citation type="journal article" date="2018" name="New Phytol.">
        <title>High intraspecific genome diversity in the model arbuscular mycorrhizal symbiont Rhizophagus irregularis.</title>
        <authorList>
            <person name="Chen E.C.H."/>
            <person name="Morin E."/>
            <person name="Beaudet D."/>
            <person name="Noel J."/>
            <person name="Yildirir G."/>
            <person name="Ndikumana S."/>
            <person name="Charron P."/>
            <person name="St-Onge C."/>
            <person name="Giorgi J."/>
            <person name="Kruger M."/>
            <person name="Marton T."/>
            <person name="Ropars J."/>
            <person name="Grigoriev I.V."/>
            <person name="Hainaut M."/>
            <person name="Henrissat B."/>
            <person name="Roux C."/>
            <person name="Martin F."/>
            <person name="Corradi N."/>
        </authorList>
    </citation>
    <scope>NUCLEOTIDE SEQUENCE [LARGE SCALE GENOMIC DNA]</scope>
    <source>
        <strain evidence="1 2">DAOM 197198</strain>
    </source>
</reference>
<evidence type="ECO:0000313" key="2">
    <source>
        <dbReference type="Proteomes" id="UP000018888"/>
    </source>
</evidence>
<evidence type="ECO:0000313" key="1">
    <source>
        <dbReference type="EMBL" id="POG69254.1"/>
    </source>
</evidence>
<dbReference type="AlphaFoldDB" id="A0A2P4PV54"/>
<sequence length="62" mass="7478">MLFVDLLSKKTFHKFYITLIINAIKRVKLIVGRPLFQNNKKTLTKRSIRYTTNILKNEFFIF</sequence>
<gene>
    <name evidence="1" type="ORF">GLOIN_2v1629436</name>
</gene>